<reference evidence="2" key="1">
    <citation type="submission" date="2021-05" db="EMBL/GenBank/DDBJ databases">
        <title>Comparative genomics of three Colletotrichum scovillei strains and genetic complementation revealed genes involved fungal growth and virulence on chili pepper.</title>
        <authorList>
            <person name="Hsieh D.-K."/>
            <person name="Chuang S.-C."/>
            <person name="Chen C.-Y."/>
            <person name="Chao Y.-T."/>
            <person name="Lu M.-Y.J."/>
            <person name="Lee M.-H."/>
            <person name="Shih M.-C."/>
        </authorList>
    </citation>
    <scope>NUCLEOTIDE SEQUENCE</scope>
    <source>
        <strain evidence="2">Coll-153</strain>
    </source>
</reference>
<dbReference type="Proteomes" id="UP000699042">
    <property type="component" value="Unassembled WGS sequence"/>
</dbReference>
<comment type="caution">
    <text evidence="2">The sequence shown here is derived from an EMBL/GenBank/DDBJ whole genome shotgun (WGS) entry which is preliminary data.</text>
</comment>
<protein>
    <submittedName>
        <fullName evidence="2">Uncharacterized protein</fullName>
    </submittedName>
</protein>
<dbReference type="EMBL" id="JAESDN010000002">
    <property type="protein sequence ID" value="KAG7055002.1"/>
    <property type="molecule type" value="Genomic_DNA"/>
</dbReference>
<evidence type="ECO:0000313" key="2">
    <source>
        <dbReference type="EMBL" id="KAG7055002.1"/>
    </source>
</evidence>
<feature type="region of interest" description="Disordered" evidence="1">
    <location>
        <begin position="70"/>
        <end position="106"/>
    </location>
</feature>
<dbReference type="AlphaFoldDB" id="A0A9P7REL2"/>
<evidence type="ECO:0000256" key="1">
    <source>
        <dbReference type="SAM" id="MobiDB-lite"/>
    </source>
</evidence>
<accession>A0A9P7REL2</accession>
<keyword evidence="3" id="KW-1185">Reference proteome</keyword>
<evidence type="ECO:0000313" key="3">
    <source>
        <dbReference type="Proteomes" id="UP000699042"/>
    </source>
</evidence>
<gene>
    <name evidence="2" type="ORF">JMJ77_007471</name>
</gene>
<proteinExistence type="predicted"/>
<name>A0A9P7REL2_9PEZI</name>
<organism evidence="2 3">
    <name type="scientific">Colletotrichum scovillei</name>
    <dbReference type="NCBI Taxonomy" id="1209932"/>
    <lineage>
        <taxon>Eukaryota</taxon>
        <taxon>Fungi</taxon>
        <taxon>Dikarya</taxon>
        <taxon>Ascomycota</taxon>
        <taxon>Pezizomycotina</taxon>
        <taxon>Sordariomycetes</taxon>
        <taxon>Hypocreomycetidae</taxon>
        <taxon>Glomerellales</taxon>
        <taxon>Glomerellaceae</taxon>
        <taxon>Colletotrichum</taxon>
        <taxon>Colletotrichum acutatum species complex</taxon>
    </lineage>
</organism>
<sequence>MLYTRVNIETVCQKKIQGTVDNYRGQLHARGTKYATPEHRTGACLLQLRRNNDHVAIHANPSLLNCQPDGVSLHSVRSEEPKGRNKVGKQARQGTASNPRCPEPGWLQVDKIAQGDGQERFWELWWRSFEALLPLRPKRNDP</sequence>